<feature type="transmembrane region" description="Helical" evidence="1">
    <location>
        <begin position="365"/>
        <end position="385"/>
    </location>
</feature>
<feature type="transmembrane region" description="Helical" evidence="1">
    <location>
        <begin position="923"/>
        <end position="947"/>
    </location>
</feature>
<dbReference type="Pfam" id="PF00873">
    <property type="entry name" value="ACR_tran"/>
    <property type="match status" value="1"/>
</dbReference>
<dbReference type="GO" id="GO:0005886">
    <property type="term" value="C:plasma membrane"/>
    <property type="evidence" value="ECO:0007669"/>
    <property type="project" value="TreeGrafter"/>
</dbReference>
<evidence type="ECO:0000313" key="2">
    <source>
        <dbReference type="EMBL" id="MBD2859767.1"/>
    </source>
</evidence>
<comment type="caution">
    <text evidence="2">The sequence shown here is derived from an EMBL/GenBank/DDBJ whole genome shotgun (WGS) entry which is preliminary data.</text>
</comment>
<name>A0A927C4K1_9GAMM</name>
<dbReference type="PANTHER" id="PTHR32063">
    <property type="match status" value="1"/>
</dbReference>
<feature type="transmembrane region" description="Helical" evidence="1">
    <location>
        <begin position="539"/>
        <end position="562"/>
    </location>
</feature>
<dbReference type="Gene3D" id="3.30.70.1430">
    <property type="entry name" value="Multidrug efflux transporter AcrB pore domain"/>
    <property type="match status" value="2"/>
</dbReference>
<dbReference type="InterPro" id="IPR027463">
    <property type="entry name" value="AcrB_DN_DC_subdom"/>
</dbReference>
<feature type="transmembrane region" description="Helical" evidence="1">
    <location>
        <begin position="468"/>
        <end position="487"/>
    </location>
</feature>
<dbReference type="PANTHER" id="PTHR32063:SF33">
    <property type="entry name" value="RND SUPERFAMILY EFFLUX PUMP PERMEASE COMPONENT"/>
    <property type="match status" value="1"/>
</dbReference>
<feature type="transmembrane region" description="Helical" evidence="1">
    <location>
        <begin position="1000"/>
        <end position="1026"/>
    </location>
</feature>
<dbReference type="SUPFAM" id="SSF82693">
    <property type="entry name" value="Multidrug efflux transporter AcrB pore domain, PN1, PN2, PC1 and PC2 subdomains"/>
    <property type="match status" value="2"/>
</dbReference>
<keyword evidence="1" id="KW-0472">Membrane</keyword>
<protein>
    <submittedName>
        <fullName evidence="2">Efflux RND transporter permease subunit</fullName>
    </submittedName>
</protein>
<dbReference type="Gene3D" id="3.30.70.1440">
    <property type="entry name" value="Multidrug efflux transporter AcrB pore domain"/>
    <property type="match status" value="1"/>
</dbReference>
<dbReference type="EMBL" id="JACXLD010000007">
    <property type="protein sequence ID" value="MBD2859767.1"/>
    <property type="molecule type" value="Genomic_DNA"/>
</dbReference>
<keyword evidence="3" id="KW-1185">Reference proteome</keyword>
<dbReference type="SUPFAM" id="SSF82866">
    <property type="entry name" value="Multidrug efflux transporter AcrB transmembrane domain"/>
    <property type="match status" value="2"/>
</dbReference>
<feature type="transmembrane region" description="Helical" evidence="1">
    <location>
        <begin position="967"/>
        <end position="988"/>
    </location>
</feature>
<keyword evidence="1" id="KW-0812">Transmembrane</keyword>
<feature type="transmembrane region" description="Helical" evidence="1">
    <location>
        <begin position="339"/>
        <end position="358"/>
    </location>
</feature>
<dbReference type="Gene3D" id="1.20.1640.10">
    <property type="entry name" value="Multidrug efflux transporter AcrB transmembrane domain"/>
    <property type="match status" value="2"/>
</dbReference>
<feature type="transmembrane region" description="Helical" evidence="1">
    <location>
        <begin position="871"/>
        <end position="890"/>
    </location>
</feature>
<sequence length="1048" mass="114561">MTIPDKIDTHKGVLAWFARNPVAANLLMLVIVFVGMGSALNIQRALQPDFEIDVISITVPYPGATPIEVENGIVLKVEEALKDVDEIEKLESTASDSVARIVADIHDDYDPLVVMDKIKSAVDAIATLPEEAERPIVKHLEFKRHVMNVSLSGNLDEYGMKGLAEQVKQEMLQDKDISSVEIHGARDYEISIEIPEHQLLKYQLSVSDVANAVKQSSLDVPGGSIKTENGDILLRTRGQARQQYEFENIVLISYPDGTRLTLGDIATIKDGFTESDGFAYFDKRNSLTLEIFGVGSQDLITVSDAVNRYVDKKKASLPDGIHIDSWADATFYLHGRLDMMMSNLGMGALLVFITLALFLNMKLAFWVMVGLPVCFLGTFAVLSGVGASLNMLSMFGFILVLGIVVDDAIIIGESAFSEAELTGYNEDSVIRGALRVATPATFGVLTTIVAFAPTMFTQGVFAPFPEAVGWVVIACLFFSLVESKWILPAHLAHSKPGTGPLWDKLNRLPARTNEILSNFITNTYRPFLLKAIAQRYKTAAIFTAMLIVTGGLVASGVVRFVMMPEVPGDFLKAELEMMEGTPDYQTRRAYDQLSQALTDIDEEYHQQHKATDGRLIKHQMAFSDGNRHVVMMLELTKTERRDIDGAEIARRWRERLGAVPGVKNLAISIADDGMGPALAVKLSSNNQDELIGAAKTLQVAMRRYQGVYDVRNGASSQQDQIVLEVKPSAELLGLSSAQLGRQVRDAFYGAEAQRFQRGNEEVKVMVRFPRSEREDNADLENMYIISPTGDFIPLSNVADVQVEPGYTELSRVNGERALVVTAQVDKHVAEPSKVLKDVLASTASTFASQFPSVKVQLSGESEESETMMSSLMIGFALALFGIFGLLAIPLKSYTQPMIIMGVIPFGIIGAVFGHIVLGMSFSMLSFFGVIALSGVVVNDSLIMVDFVNSARARGESLLNAVVDSGCLRFRAILLTSLTTFLGLLPMLLETSIQAQFVIPMAVSLGFGIIFATVITLILIPCAYIILDDLAKLRFGKNTTGAAEPLEQS</sequence>
<feature type="transmembrane region" description="Helical" evidence="1">
    <location>
        <begin position="897"/>
        <end position="917"/>
    </location>
</feature>
<organism evidence="2 3">
    <name type="scientific">Spongiibacter pelagi</name>
    <dbReference type="NCBI Taxonomy" id="2760804"/>
    <lineage>
        <taxon>Bacteria</taxon>
        <taxon>Pseudomonadati</taxon>
        <taxon>Pseudomonadota</taxon>
        <taxon>Gammaproteobacteria</taxon>
        <taxon>Cellvibrionales</taxon>
        <taxon>Spongiibacteraceae</taxon>
        <taxon>Spongiibacter</taxon>
    </lineage>
</organism>
<accession>A0A927C4K1</accession>
<proteinExistence type="predicted"/>
<gene>
    <name evidence="2" type="ORF">IB286_12210</name>
</gene>
<dbReference type="Proteomes" id="UP000610558">
    <property type="component" value="Unassembled WGS sequence"/>
</dbReference>
<feature type="transmembrane region" description="Helical" evidence="1">
    <location>
        <begin position="433"/>
        <end position="456"/>
    </location>
</feature>
<dbReference type="SUPFAM" id="SSF82714">
    <property type="entry name" value="Multidrug efflux transporter AcrB TolC docking domain, DN and DC subdomains"/>
    <property type="match status" value="2"/>
</dbReference>
<dbReference type="Gene3D" id="3.30.2090.10">
    <property type="entry name" value="Multidrug efflux transporter AcrB TolC docking domain, DN and DC subdomains"/>
    <property type="match status" value="2"/>
</dbReference>
<dbReference type="RefSeq" id="WP_190765938.1">
    <property type="nucleotide sequence ID" value="NZ_JACXLD010000007.1"/>
</dbReference>
<reference evidence="2" key="1">
    <citation type="submission" date="2020-09" db="EMBL/GenBank/DDBJ databases">
        <authorList>
            <person name="Yoon J.-W."/>
        </authorList>
    </citation>
    <scope>NUCLEOTIDE SEQUENCE</scope>
    <source>
        <strain evidence="2">KMU-158</strain>
    </source>
</reference>
<dbReference type="PRINTS" id="PR00702">
    <property type="entry name" value="ACRIFLAVINRP"/>
</dbReference>
<keyword evidence="1" id="KW-1133">Transmembrane helix</keyword>
<feature type="transmembrane region" description="Helical" evidence="1">
    <location>
        <begin position="21"/>
        <end position="40"/>
    </location>
</feature>
<dbReference type="Gene3D" id="3.30.70.1320">
    <property type="entry name" value="Multidrug efflux transporter AcrB pore domain like"/>
    <property type="match status" value="1"/>
</dbReference>
<dbReference type="InterPro" id="IPR001036">
    <property type="entry name" value="Acrflvin-R"/>
</dbReference>
<evidence type="ECO:0000313" key="3">
    <source>
        <dbReference type="Proteomes" id="UP000610558"/>
    </source>
</evidence>
<feature type="transmembrane region" description="Helical" evidence="1">
    <location>
        <begin position="391"/>
        <end position="412"/>
    </location>
</feature>
<dbReference type="AlphaFoldDB" id="A0A927C4K1"/>
<dbReference type="GO" id="GO:0042910">
    <property type="term" value="F:xenobiotic transmembrane transporter activity"/>
    <property type="evidence" value="ECO:0007669"/>
    <property type="project" value="TreeGrafter"/>
</dbReference>
<evidence type="ECO:0000256" key="1">
    <source>
        <dbReference type="SAM" id="Phobius"/>
    </source>
</evidence>